<dbReference type="Proteomes" id="UP000054324">
    <property type="component" value="Unassembled WGS sequence"/>
</dbReference>
<protein>
    <submittedName>
        <fullName evidence="1">Uncharacterized protein</fullName>
    </submittedName>
</protein>
<gene>
    <name evidence="1" type="ORF">T265_01245</name>
</gene>
<proteinExistence type="predicted"/>
<dbReference type="RefSeq" id="XP_009163494.1">
    <property type="nucleotide sequence ID" value="XM_009165230.1"/>
</dbReference>
<accession>A0A075A096</accession>
<name>A0A075A096_OPIVI</name>
<dbReference type="EMBL" id="KL596631">
    <property type="protein sequence ID" value="KER32761.1"/>
    <property type="molecule type" value="Genomic_DNA"/>
</dbReference>
<organism evidence="1 2">
    <name type="scientific">Opisthorchis viverrini</name>
    <name type="common">Southeast Asian liver fluke</name>
    <dbReference type="NCBI Taxonomy" id="6198"/>
    <lineage>
        <taxon>Eukaryota</taxon>
        <taxon>Metazoa</taxon>
        <taxon>Spiralia</taxon>
        <taxon>Lophotrochozoa</taxon>
        <taxon>Platyhelminthes</taxon>
        <taxon>Trematoda</taxon>
        <taxon>Digenea</taxon>
        <taxon>Opisthorchiida</taxon>
        <taxon>Opisthorchiata</taxon>
        <taxon>Opisthorchiidae</taxon>
        <taxon>Opisthorchis</taxon>
    </lineage>
</organism>
<dbReference type="AlphaFoldDB" id="A0A075A096"/>
<sequence>MRPYQSRLSSLTPLLHPFAMHCGSKTRFAGPILFFSAWSTVALRVPLKITNSSYKPFSNSPPTAISLISCWWVTSTPQRPPGLSSSASNQADVLQRCCERQPLTDKNKTDPGDLGKSLDPVCQSVSLVGERPVVVESKLLSGEAAGFVGLLSGASPRHSVSDFIQHTR</sequence>
<dbReference type="CTD" id="20315433"/>
<keyword evidence="2" id="KW-1185">Reference proteome</keyword>
<dbReference type="KEGG" id="ovi:T265_01245"/>
<reference evidence="1 2" key="1">
    <citation type="submission" date="2013-11" db="EMBL/GenBank/DDBJ databases">
        <title>Opisthorchis viverrini - life in the bile duct.</title>
        <authorList>
            <person name="Young N.D."/>
            <person name="Nagarajan N."/>
            <person name="Lin S.J."/>
            <person name="Korhonen P.K."/>
            <person name="Jex A.R."/>
            <person name="Hall R.S."/>
            <person name="Safavi-Hemami H."/>
            <person name="Kaewkong W."/>
            <person name="Bertrand D."/>
            <person name="Gao S."/>
            <person name="Seet Q."/>
            <person name="Wongkham S."/>
            <person name="Teh B.T."/>
            <person name="Wongkham C."/>
            <person name="Intapan P.M."/>
            <person name="Maleewong W."/>
            <person name="Yang X."/>
            <person name="Hu M."/>
            <person name="Wang Z."/>
            <person name="Hofmann A."/>
            <person name="Sternberg P.W."/>
            <person name="Tan P."/>
            <person name="Wang J."/>
            <person name="Gasser R.B."/>
        </authorList>
    </citation>
    <scope>NUCLEOTIDE SEQUENCE [LARGE SCALE GENOMIC DNA]</scope>
</reference>
<evidence type="ECO:0000313" key="1">
    <source>
        <dbReference type="EMBL" id="KER32761.1"/>
    </source>
</evidence>
<dbReference type="GeneID" id="20315433"/>
<evidence type="ECO:0000313" key="2">
    <source>
        <dbReference type="Proteomes" id="UP000054324"/>
    </source>
</evidence>